<evidence type="ECO:0008006" key="3">
    <source>
        <dbReference type="Google" id="ProtNLM"/>
    </source>
</evidence>
<evidence type="ECO:0000313" key="2">
    <source>
        <dbReference type="Proteomes" id="UP000092583"/>
    </source>
</evidence>
<organism evidence="1 2">
    <name type="scientific">Kwoniella mangroviensis CBS 10435</name>
    <dbReference type="NCBI Taxonomy" id="1331196"/>
    <lineage>
        <taxon>Eukaryota</taxon>
        <taxon>Fungi</taxon>
        <taxon>Dikarya</taxon>
        <taxon>Basidiomycota</taxon>
        <taxon>Agaricomycotina</taxon>
        <taxon>Tremellomycetes</taxon>
        <taxon>Tremellales</taxon>
        <taxon>Cryptococcaceae</taxon>
        <taxon>Kwoniella</taxon>
    </lineage>
</organism>
<evidence type="ECO:0000313" key="1">
    <source>
        <dbReference type="EMBL" id="OCF60300.1"/>
    </source>
</evidence>
<dbReference type="Proteomes" id="UP000092583">
    <property type="component" value="Unassembled WGS sequence"/>
</dbReference>
<keyword evidence="2" id="KW-1185">Reference proteome</keyword>
<dbReference type="InterPro" id="IPR036389">
    <property type="entry name" value="RNase_III_sf"/>
</dbReference>
<protein>
    <recommendedName>
        <fullName evidence="3">RNase III domain-containing protein</fullName>
    </recommendedName>
</protein>
<sequence>MNNNDTPTSALVILDKEYTYPPLPPITDAKLEEVVFTHRSLVNALPVSMRGDMESYDKLAHVGDSLLSEASMLSYHQPWTIEIIPIYPFHVSY</sequence>
<reference evidence="2" key="2">
    <citation type="submission" date="2013-12" db="EMBL/GenBank/DDBJ databases">
        <title>Evolution of pathogenesis and genome organization in the Tremellales.</title>
        <authorList>
            <person name="Cuomo C."/>
            <person name="Litvintseva A."/>
            <person name="Heitman J."/>
            <person name="Chen Y."/>
            <person name="Sun S."/>
            <person name="Springer D."/>
            <person name="Dromer F."/>
            <person name="Young S."/>
            <person name="Zeng Q."/>
            <person name="Chapman S."/>
            <person name="Gujja S."/>
            <person name="Saif S."/>
            <person name="Birren B."/>
        </authorList>
    </citation>
    <scope>NUCLEOTIDE SEQUENCE [LARGE SCALE GENOMIC DNA]</scope>
    <source>
        <strain evidence="2">CBS 10435</strain>
    </source>
</reference>
<dbReference type="EMBL" id="KI669460">
    <property type="protein sequence ID" value="OCF60300.1"/>
    <property type="molecule type" value="Genomic_DNA"/>
</dbReference>
<proteinExistence type="predicted"/>
<dbReference type="GO" id="GO:0004525">
    <property type="term" value="F:ribonuclease III activity"/>
    <property type="evidence" value="ECO:0007669"/>
    <property type="project" value="InterPro"/>
</dbReference>
<dbReference type="OrthoDB" id="2392202at2759"/>
<accession>A0A1B9IXP3</accession>
<dbReference type="STRING" id="1331196.A0A1B9IXP3"/>
<dbReference type="AlphaFoldDB" id="A0A1B9IXP3"/>
<dbReference type="Gene3D" id="1.10.1520.10">
    <property type="entry name" value="Ribonuclease III domain"/>
    <property type="match status" value="1"/>
</dbReference>
<dbReference type="SUPFAM" id="SSF69065">
    <property type="entry name" value="RNase III domain-like"/>
    <property type="match status" value="1"/>
</dbReference>
<name>A0A1B9IXP3_9TREE</name>
<dbReference type="GO" id="GO:0006396">
    <property type="term" value="P:RNA processing"/>
    <property type="evidence" value="ECO:0007669"/>
    <property type="project" value="InterPro"/>
</dbReference>
<gene>
    <name evidence="1" type="ORF">L486_02980</name>
</gene>
<reference evidence="1 2" key="1">
    <citation type="submission" date="2013-07" db="EMBL/GenBank/DDBJ databases">
        <title>The Genome Sequence of Kwoniella mangroviensis CBS10435.</title>
        <authorList>
            <consortium name="The Broad Institute Genome Sequencing Platform"/>
            <person name="Cuomo C."/>
            <person name="Litvintseva A."/>
            <person name="Chen Y."/>
            <person name="Heitman J."/>
            <person name="Sun S."/>
            <person name="Springer D."/>
            <person name="Dromer F."/>
            <person name="Young S.K."/>
            <person name="Zeng Q."/>
            <person name="Gargeya S."/>
            <person name="Fitzgerald M."/>
            <person name="Abouelleil A."/>
            <person name="Alvarado L."/>
            <person name="Berlin A.M."/>
            <person name="Chapman S.B."/>
            <person name="Dewar J."/>
            <person name="Goldberg J."/>
            <person name="Griggs A."/>
            <person name="Gujja S."/>
            <person name="Hansen M."/>
            <person name="Howarth C."/>
            <person name="Imamovic A."/>
            <person name="Larimer J."/>
            <person name="McCowan C."/>
            <person name="Murphy C."/>
            <person name="Pearson M."/>
            <person name="Priest M."/>
            <person name="Roberts A."/>
            <person name="Saif S."/>
            <person name="Shea T."/>
            <person name="Sykes S."/>
            <person name="Wortman J."/>
            <person name="Nusbaum C."/>
            <person name="Birren B."/>
        </authorList>
    </citation>
    <scope>NUCLEOTIDE SEQUENCE [LARGE SCALE GENOMIC DNA]</scope>
    <source>
        <strain evidence="1 2">CBS 10435</strain>
    </source>
</reference>